<dbReference type="GO" id="GO:0000419">
    <property type="term" value="C:RNA polymerase V complex"/>
    <property type="evidence" value="ECO:0007669"/>
    <property type="project" value="TreeGrafter"/>
</dbReference>
<dbReference type="AlphaFoldDB" id="A0A6A4P7I3"/>
<keyword evidence="3" id="KW-1185">Reference proteome</keyword>
<evidence type="ECO:0000256" key="1">
    <source>
        <dbReference type="SAM" id="MobiDB-lite"/>
    </source>
</evidence>
<dbReference type="Proteomes" id="UP000447434">
    <property type="component" value="Chromosome 16"/>
</dbReference>
<feature type="compositionally biased region" description="Low complexity" evidence="1">
    <location>
        <begin position="15"/>
        <end position="35"/>
    </location>
</feature>
<feature type="region of interest" description="Disordered" evidence="1">
    <location>
        <begin position="1"/>
        <end position="43"/>
    </location>
</feature>
<dbReference type="GO" id="GO:0080188">
    <property type="term" value="P:gene silencing by siRNA-directed DNA methylation"/>
    <property type="evidence" value="ECO:0007669"/>
    <property type="project" value="InterPro"/>
</dbReference>
<sequence length="110" mass="12538">MKRSFPWEDEEIDYDSSSSSSSDSSTPLPTTTTTTNHIPHPPLHITSQDVLIKRAEMYQDYMKQIPIPSHRGSIIPFTSWMGLGRSIKQLYGQPLHYPQAVGPIQNWQQP</sequence>
<comment type="caution">
    <text evidence="2">The sequence shown here is derived from an EMBL/GenBank/DDBJ whole genome shotgun (WGS) entry which is preliminary data.</text>
</comment>
<dbReference type="InterPro" id="IPR015270">
    <property type="entry name" value="RDM1_plant"/>
</dbReference>
<name>A0A6A4P7I3_LUPAL</name>
<evidence type="ECO:0000313" key="3">
    <source>
        <dbReference type="Proteomes" id="UP000447434"/>
    </source>
</evidence>
<evidence type="ECO:0000313" key="2">
    <source>
        <dbReference type="EMBL" id="KAE9596474.1"/>
    </source>
</evidence>
<dbReference type="InterPro" id="IPR036319">
    <property type="entry name" value="RDM1_sf"/>
</dbReference>
<dbReference type="Gene3D" id="1.20.120.690">
    <property type="entry name" value="RDM1 protein domain"/>
    <property type="match status" value="1"/>
</dbReference>
<dbReference type="Pfam" id="PF09187">
    <property type="entry name" value="RdDM_RDM1"/>
    <property type="match status" value="1"/>
</dbReference>
<protein>
    <submittedName>
        <fullName evidence="2">Uncharacterized protein</fullName>
    </submittedName>
</protein>
<organism evidence="2 3">
    <name type="scientific">Lupinus albus</name>
    <name type="common">White lupine</name>
    <name type="synonym">Lupinus termis</name>
    <dbReference type="NCBI Taxonomy" id="3870"/>
    <lineage>
        <taxon>Eukaryota</taxon>
        <taxon>Viridiplantae</taxon>
        <taxon>Streptophyta</taxon>
        <taxon>Embryophyta</taxon>
        <taxon>Tracheophyta</taxon>
        <taxon>Spermatophyta</taxon>
        <taxon>Magnoliopsida</taxon>
        <taxon>eudicotyledons</taxon>
        <taxon>Gunneridae</taxon>
        <taxon>Pentapetalae</taxon>
        <taxon>rosids</taxon>
        <taxon>fabids</taxon>
        <taxon>Fabales</taxon>
        <taxon>Fabaceae</taxon>
        <taxon>Papilionoideae</taxon>
        <taxon>50 kb inversion clade</taxon>
        <taxon>genistoids sensu lato</taxon>
        <taxon>core genistoids</taxon>
        <taxon>Genisteae</taxon>
        <taxon>Lupinus</taxon>
    </lineage>
</organism>
<gene>
    <name evidence="2" type="ORF">Lalb_Chr16g0376451</name>
</gene>
<accession>A0A6A4P7I3</accession>
<dbReference type="PANTHER" id="PTHR36366">
    <property type="entry name" value="PROTEIN RDM1"/>
    <property type="match status" value="1"/>
</dbReference>
<reference evidence="3" key="1">
    <citation type="journal article" date="2020" name="Nat. Commun.">
        <title>Genome sequence of the cluster root forming white lupin.</title>
        <authorList>
            <person name="Hufnagel B."/>
            <person name="Marques A."/>
            <person name="Soriano A."/>
            <person name="Marques L."/>
            <person name="Divol F."/>
            <person name="Doumas P."/>
            <person name="Sallet E."/>
            <person name="Mancinotti D."/>
            <person name="Carrere S."/>
            <person name="Marande W."/>
            <person name="Arribat S."/>
            <person name="Keller J."/>
            <person name="Huneau C."/>
            <person name="Blein T."/>
            <person name="Aime D."/>
            <person name="Laguerre M."/>
            <person name="Taylor J."/>
            <person name="Schubert V."/>
            <person name="Nelson M."/>
            <person name="Geu-Flores F."/>
            <person name="Crespi M."/>
            <person name="Gallardo-Guerrero K."/>
            <person name="Delaux P.-M."/>
            <person name="Salse J."/>
            <person name="Berges H."/>
            <person name="Guyot R."/>
            <person name="Gouzy J."/>
            <person name="Peret B."/>
        </authorList>
    </citation>
    <scope>NUCLEOTIDE SEQUENCE [LARGE SCALE GENOMIC DNA]</scope>
    <source>
        <strain evidence="3">cv. Amiga</strain>
    </source>
</reference>
<proteinExistence type="predicted"/>
<dbReference type="SUPFAM" id="SSF109920">
    <property type="entry name" value="Hypothetical protein At3g22680"/>
    <property type="match status" value="1"/>
</dbReference>
<dbReference type="PANTHER" id="PTHR36366:SF1">
    <property type="entry name" value="PROTEIN RDM1"/>
    <property type="match status" value="1"/>
</dbReference>
<dbReference type="EMBL" id="WOCE01000016">
    <property type="protein sequence ID" value="KAE9596474.1"/>
    <property type="molecule type" value="Genomic_DNA"/>
</dbReference>